<accession>A0ABU9HI25</accession>
<sequence length="63" mass="7648">MKRISNLETQYEQQTQKQFFYKTQLEESQELEKKIRSANVFLNEAIFDLNKELFGELFLKNNL</sequence>
<dbReference type="EMBL" id="JBBYHU010000002">
    <property type="protein sequence ID" value="MEL1239747.1"/>
    <property type="molecule type" value="Genomic_DNA"/>
</dbReference>
<reference evidence="1 2" key="1">
    <citation type="submission" date="2024-04" db="EMBL/GenBank/DDBJ databases">
        <title>Flavobacterium sp. DGU99 16S ribosomal RNA gene Genome sequencing and assembly.</title>
        <authorList>
            <person name="Park S."/>
        </authorList>
    </citation>
    <scope>NUCLEOTIDE SEQUENCE [LARGE SCALE GENOMIC DNA]</scope>
    <source>
        <strain evidence="1 2">DGU99</strain>
    </source>
</reference>
<dbReference type="RefSeq" id="WP_341699014.1">
    <property type="nucleotide sequence ID" value="NZ_JBBYHU010000002.1"/>
</dbReference>
<keyword evidence="2" id="KW-1185">Reference proteome</keyword>
<proteinExistence type="predicted"/>
<gene>
    <name evidence="1" type="ORF">AAEO59_01680</name>
</gene>
<evidence type="ECO:0000313" key="2">
    <source>
        <dbReference type="Proteomes" id="UP001398556"/>
    </source>
</evidence>
<comment type="caution">
    <text evidence="1">The sequence shown here is derived from an EMBL/GenBank/DDBJ whole genome shotgun (WGS) entry which is preliminary data.</text>
</comment>
<name>A0ABU9HI25_9FLAO</name>
<evidence type="ECO:0000313" key="1">
    <source>
        <dbReference type="EMBL" id="MEL1239747.1"/>
    </source>
</evidence>
<dbReference type="Proteomes" id="UP001398556">
    <property type="component" value="Unassembled WGS sequence"/>
</dbReference>
<protein>
    <submittedName>
        <fullName evidence="1">Uncharacterized protein</fullName>
    </submittedName>
</protein>
<organism evidence="1 2">
    <name type="scientific">Flavobacterium flavipallidum</name>
    <dbReference type="NCBI Taxonomy" id="3139140"/>
    <lineage>
        <taxon>Bacteria</taxon>
        <taxon>Pseudomonadati</taxon>
        <taxon>Bacteroidota</taxon>
        <taxon>Flavobacteriia</taxon>
        <taxon>Flavobacteriales</taxon>
        <taxon>Flavobacteriaceae</taxon>
        <taxon>Flavobacterium</taxon>
    </lineage>
</organism>